<dbReference type="EMBL" id="JBOK01000006">
    <property type="protein sequence ID" value="EXU80609.1"/>
    <property type="molecule type" value="Genomic_DNA"/>
</dbReference>
<comment type="caution">
    <text evidence="1">The sequence shown here is derived from an EMBL/GenBank/DDBJ whole genome shotgun (WGS) entry which is preliminary data.</text>
</comment>
<organism evidence="1 2">
    <name type="scientific">Comamonas aquatica DA1877</name>
    <dbReference type="NCBI Taxonomy" id="1457173"/>
    <lineage>
        <taxon>Bacteria</taxon>
        <taxon>Pseudomonadati</taxon>
        <taxon>Pseudomonadota</taxon>
        <taxon>Betaproteobacteria</taxon>
        <taxon>Burkholderiales</taxon>
        <taxon>Comamonadaceae</taxon>
        <taxon>Comamonas</taxon>
    </lineage>
</organism>
<keyword evidence="2" id="KW-1185">Reference proteome</keyword>
<gene>
    <name evidence="1" type="ORF">AX13_15220</name>
</gene>
<dbReference type="Proteomes" id="UP000020766">
    <property type="component" value="Unassembled WGS sequence"/>
</dbReference>
<proteinExistence type="predicted"/>
<sequence length="70" mass="8521">MRSKIGSLEIQEKWFHILHQKFKITWMERHAHFSKYLSTSLRRKLSTRRLIGFPESLRKVILRCTMYIAS</sequence>
<accession>A0A014MR44</accession>
<evidence type="ECO:0000313" key="1">
    <source>
        <dbReference type="EMBL" id="EXU80609.1"/>
    </source>
</evidence>
<protein>
    <submittedName>
        <fullName evidence="1">Uncharacterized protein</fullName>
    </submittedName>
</protein>
<dbReference type="AlphaFoldDB" id="A0A014MR44"/>
<reference evidence="1 2" key="1">
    <citation type="submission" date="2014-01" db="EMBL/GenBank/DDBJ databases">
        <title>Interspecies Systems Biology Uncovers Metabolites Affecting C. elegans Gene Expression and Life History Traits.</title>
        <authorList>
            <person name="Watson E."/>
            <person name="Macneil L.T."/>
            <person name="Ritter A.D."/>
            <person name="Yilmaz L.S."/>
            <person name="Rosebrock A.P."/>
            <person name="Caudy A.A."/>
            <person name="Walhout A.J."/>
        </authorList>
    </citation>
    <scope>NUCLEOTIDE SEQUENCE [LARGE SCALE GENOMIC DNA]</scope>
    <source>
        <strain evidence="1 2">DA1877</strain>
    </source>
</reference>
<name>A0A014MR44_9BURK</name>
<evidence type="ECO:0000313" key="2">
    <source>
        <dbReference type="Proteomes" id="UP000020766"/>
    </source>
</evidence>